<feature type="region of interest" description="Disordered" evidence="1">
    <location>
        <begin position="1"/>
        <end position="77"/>
    </location>
</feature>
<evidence type="ECO:0000313" key="2">
    <source>
        <dbReference type="EMBL" id="OAE25872.1"/>
    </source>
</evidence>
<protein>
    <submittedName>
        <fullName evidence="2">Uncharacterized protein</fullName>
    </submittedName>
</protein>
<proteinExistence type="predicted"/>
<name>A0A176W077_MARPO</name>
<sequence length="100" mass="10854">MVTESMTPREEHSESSVPLLPILGEVGRGGGGGGAGAGMEAEPGRKKGARSGALTRVVWLGEDETDDDEDEEEDRAEFYKSVARSRRRERASMQETRSKS</sequence>
<comment type="caution">
    <text evidence="2">The sequence shown here is derived from an EMBL/GenBank/DDBJ whole genome shotgun (WGS) entry which is preliminary data.</text>
</comment>
<dbReference type="AlphaFoldDB" id="A0A176W077"/>
<feature type="compositionally biased region" description="Acidic residues" evidence="1">
    <location>
        <begin position="61"/>
        <end position="75"/>
    </location>
</feature>
<keyword evidence="3" id="KW-1185">Reference proteome</keyword>
<dbReference type="Proteomes" id="UP000077202">
    <property type="component" value="Unassembled WGS sequence"/>
</dbReference>
<organism evidence="2 3">
    <name type="scientific">Marchantia polymorpha subsp. ruderalis</name>
    <dbReference type="NCBI Taxonomy" id="1480154"/>
    <lineage>
        <taxon>Eukaryota</taxon>
        <taxon>Viridiplantae</taxon>
        <taxon>Streptophyta</taxon>
        <taxon>Embryophyta</taxon>
        <taxon>Marchantiophyta</taxon>
        <taxon>Marchantiopsida</taxon>
        <taxon>Marchantiidae</taxon>
        <taxon>Marchantiales</taxon>
        <taxon>Marchantiaceae</taxon>
        <taxon>Marchantia</taxon>
    </lineage>
</organism>
<dbReference type="EMBL" id="LVLJ01002289">
    <property type="protein sequence ID" value="OAE25872.1"/>
    <property type="molecule type" value="Genomic_DNA"/>
</dbReference>
<gene>
    <name evidence="2" type="ORF">AXG93_2145s1710</name>
</gene>
<accession>A0A176W077</accession>
<evidence type="ECO:0000256" key="1">
    <source>
        <dbReference type="SAM" id="MobiDB-lite"/>
    </source>
</evidence>
<reference evidence="2" key="1">
    <citation type="submission" date="2016-03" db="EMBL/GenBank/DDBJ databases">
        <title>Mechanisms controlling the formation of the plant cell surface in tip-growing cells are functionally conserved among land plants.</title>
        <authorList>
            <person name="Honkanen S."/>
            <person name="Jones V.A."/>
            <person name="Morieri G."/>
            <person name="Champion C."/>
            <person name="Hetherington A.J."/>
            <person name="Kelly S."/>
            <person name="Saint-Marcoux D."/>
            <person name="Proust H."/>
            <person name="Prescott H."/>
            <person name="Dolan L."/>
        </authorList>
    </citation>
    <scope>NUCLEOTIDE SEQUENCE [LARGE SCALE GENOMIC DNA]</scope>
    <source>
        <tissue evidence="2">Whole gametophyte</tissue>
    </source>
</reference>
<evidence type="ECO:0000313" key="3">
    <source>
        <dbReference type="Proteomes" id="UP000077202"/>
    </source>
</evidence>
<feature type="compositionally biased region" description="Gly residues" evidence="1">
    <location>
        <begin position="26"/>
        <end position="37"/>
    </location>
</feature>